<dbReference type="GO" id="GO:0008137">
    <property type="term" value="F:NADH dehydrogenase (ubiquinone) activity"/>
    <property type="evidence" value="ECO:0007669"/>
    <property type="project" value="InterPro"/>
</dbReference>
<keyword evidence="6 7" id="KW-0472">Membrane</keyword>
<dbReference type="PRINTS" id="PR01437">
    <property type="entry name" value="NUOXDRDTASE4"/>
</dbReference>
<feature type="transmembrane region" description="Helical" evidence="7">
    <location>
        <begin position="249"/>
        <end position="267"/>
    </location>
</feature>
<feature type="transmembrane region" description="Helical" evidence="7">
    <location>
        <begin position="156"/>
        <end position="176"/>
    </location>
</feature>
<feature type="transmembrane region" description="Helical" evidence="7">
    <location>
        <begin position="6"/>
        <end position="25"/>
    </location>
</feature>
<evidence type="ECO:0000256" key="3">
    <source>
        <dbReference type="ARBA" id="ARBA00022692"/>
    </source>
</evidence>
<dbReference type="GeneID" id="15393444"/>
<feature type="transmembrane region" description="Helical" evidence="7">
    <location>
        <begin position="305"/>
        <end position="325"/>
    </location>
</feature>
<dbReference type="PANTHER" id="PTHR42682:SF4">
    <property type="entry name" value="NADH-UBIQUINONE_PLASTOQUINONE"/>
    <property type="match status" value="1"/>
</dbReference>
<feature type="transmembrane region" description="Helical" evidence="7">
    <location>
        <begin position="337"/>
        <end position="361"/>
    </location>
</feature>
<dbReference type="NCBIfam" id="NF009310">
    <property type="entry name" value="PRK12668.1"/>
    <property type="match status" value="1"/>
</dbReference>
<dbReference type="GO" id="GO:0016491">
    <property type="term" value="F:oxidoreductase activity"/>
    <property type="evidence" value="ECO:0007669"/>
    <property type="project" value="UniProtKB-KW"/>
</dbReference>
<sequence length="592" mass="65889">MTDFFYPFFPPSLIFILSAIAVPLLKGKIRNIYLLTIPVIAFLDLLRMESGIHHSYEFMGYNLVLSRVDDLSMVFAYVFVIMAFAGVLYALHSKNNLEFASAFIYIGSSLGVVFAGDLFTLYIFWEIMAVSSVFLIWLNSDPWQEKKKALQAGFRYIMVHAAGGVILLGGIVLYILNTGSIEFDKIIYGDLASVLILISFMLNAAVPPLSAWLSDAYPEASVTGSVYMTAYTTKTAVYVLLRAFSGVEILIWLGAIMAVYGVIYAVLENDIRRLLAYHIISQVGYMVAGAGIGTEMAINGSASHAFCHILYKALLFMGAGAVIHVTGRRKLTELGGVYRYMPITLALYMIGGFSISAFPLFSGFVSKSMVISASAESHLPLIWLMLTLASSGTFLHTGLKLPYFTFFGQNSGLRAKEPPANMLLAMLFLAILCIFIGVYPDVLYSILPYPVHFEPYTAQHISETMQILLFTALGFFLLLGKLAGEPTISLDTDWFYRKGAKLFMWFIRNPLANLGLLLERFFFNKFPKAILNFTDLWIAFDLHVVDGAVNGISSATIFVSEKVRRIQMGDLQNYISIFIAGMAVLMMLLWLW</sequence>
<dbReference type="Pfam" id="PF00361">
    <property type="entry name" value="Proton_antipo_M"/>
    <property type="match status" value="1"/>
</dbReference>
<dbReference type="STRING" id="387631.Asulf_01809"/>
<feature type="transmembrane region" description="Helical" evidence="7">
    <location>
        <begin position="505"/>
        <end position="524"/>
    </location>
</feature>
<dbReference type="Proteomes" id="UP000013307">
    <property type="component" value="Chromosome"/>
</dbReference>
<evidence type="ECO:0000256" key="1">
    <source>
        <dbReference type="ARBA" id="ARBA00004651"/>
    </source>
</evidence>
<feature type="transmembrane region" description="Helical" evidence="7">
    <location>
        <begin position="32"/>
        <end position="52"/>
    </location>
</feature>
<dbReference type="PANTHER" id="PTHR42682">
    <property type="entry name" value="HYDROGENASE-4 COMPONENT F"/>
    <property type="match status" value="1"/>
</dbReference>
<evidence type="ECO:0000313" key="10">
    <source>
        <dbReference type="Proteomes" id="UP000013307"/>
    </source>
</evidence>
<accession>N0BN94</accession>
<feature type="transmembrane region" description="Helical" evidence="7">
    <location>
        <begin position="274"/>
        <end position="293"/>
    </location>
</feature>
<dbReference type="InterPro" id="IPR003918">
    <property type="entry name" value="NADH_UbQ_OxRdtase"/>
</dbReference>
<dbReference type="InterPro" id="IPR052175">
    <property type="entry name" value="ComplexI-like_HydComp"/>
</dbReference>
<evidence type="ECO:0000256" key="2">
    <source>
        <dbReference type="ARBA" id="ARBA00022475"/>
    </source>
</evidence>
<dbReference type="eggNOG" id="arCOG01541">
    <property type="taxonomic scope" value="Archaea"/>
</dbReference>
<dbReference type="RefSeq" id="WP_015591378.1">
    <property type="nucleotide sequence ID" value="NC_021169.1"/>
</dbReference>
<keyword evidence="3 7" id="KW-0812">Transmembrane</keyword>
<feature type="transmembrane region" description="Helical" evidence="7">
    <location>
        <begin position="536"/>
        <end position="559"/>
    </location>
</feature>
<evidence type="ECO:0000313" key="9">
    <source>
        <dbReference type="EMBL" id="AGK61780.1"/>
    </source>
</evidence>
<proteinExistence type="predicted"/>
<evidence type="ECO:0000256" key="6">
    <source>
        <dbReference type="ARBA" id="ARBA00023136"/>
    </source>
</evidence>
<feature type="transmembrane region" description="Helical" evidence="7">
    <location>
        <begin position="188"/>
        <end position="206"/>
    </location>
</feature>
<dbReference type="KEGG" id="ast:Asulf_01809"/>
<keyword evidence="5" id="KW-0560">Oxidoreductase</keyword>
<feature type="transmembrane region" description="Helical" evidence="7">
    <location>
        <begin position="381"/>
        <end position="401"/>
    </location>
</feature>
<name>N0BN94_9EURY</name>
<reference evidence="9 10" key="1">
    <citation type="journal article" date="2013" name="Genome Announc.">
        <title>Complete Genome Sequence of the Thermophilic and Facultatively Chemolithoautotrophic Sulfate Reducer Archaeoglobus sulfaticallidus Strain PM70-1T.</title>
        <authorList>
            <person name="Stokke R."/>
            <person name="Hocking W.P."/>
            <person name="Steinsbu B.O."/>
            <person name="Steen I.H."/>
        </authorList>
    </citation>
    <scope>NUCLEOTIDE SEQUENCE [LARGE SCALE GENOMIC DNA]</scope>
    <source>
        <strain evidence="9">PM70-1</strain>
    </source>
</reference>
<dbReference type="Gene3D" id="1.20.5.2700">
    <property type="match status" value="1"/>
</dbReference>
<feature type="transmembrane region" description="Helical" evidence="7">
    <location>
        <begin position="422"/>
        <end position="447"/>
    </location>
</feature>
<keyword evidence="4 7" id="KW-1133">Transmembrane helix</keyword>
<feature type="domain" description="NADH:quinone oxidoreductase/Mrp antiporter transmembrane" evidence="8">
    <location>
        <begin position="115"/>
        <end position="388"/>
    </location>
</feature>
<evidence type="ECO:0000256" key="7">
    <source>
        <dbReference type="SAM" id="Phobius"/>
    </source>
</evidence>
<evidence type="ECO:0000259" key="8">
    <source>
        <dbReference type="Pfam" id="PF00361"/>
    </source>
</evidence>
<feature type="transmembrane region" description="Helical" evidence="7">
    <location>
        <begin position="72"/>
        <end position="91"/>
    </location>
</feature>
<comment type="subcellular location">
    <subcellularLocation>
        <location evidence="1">Cell membrane</location>
        <topology evidence="1">Multi-pass membrane protein</topology>
    </subcellularLocation>
</comment>
<dbReference type="EMBL" id="CP005290">
    <property type="protein sequence ID" value="AGK61780.1"/>
    <property type="molecule type" value="Genomic_DNA"/>
</dbReference>
<keyword evidence="2" id="KW-1003">Cell membrane</keyword>
<dbReference type="HOGENOM" id="CLU_030481_0_0_2"/>
<dbReference type="GO" id="GO:0042773">
    <property type="term" value="P:ATP synthesis coupled electron transport"/>
    <property type="evidence" value="ECO:0007669"/>
    <property type="project" value="InterPro"/>
</dbReference>
<dbReference type="OrthoDB" id="371891at2157"/>
<feature type="transmembrane region" description="Helical" evidence="7">
    <location>
        <begin position="467"/>
        <end position="484"/>
    </location>
</feature>
<dbReference type="AlphaFoldDB" id="N0BN94"/>
<dbReference type="GO" id="GO:0005886">
    <property type="term" value="C:plasma membrane"/>
    <property type="evidence" value="ECO:0007669"/>
    <property type="project" value="UniProtKB-SubCell"/>
</dbReference>
<feature type="transmembrane region" description="Helical" evidence="7">
    <location>
        <begin position="103"/>
        <end position="136"/>
    </location>
</feature>
<gene>
    <name evidence="9" type="ORF">Asulf_01809</name>
</gene>
<organism evidence="9 10">
    <name type="scientific">Archaeoglobus sulfaticallidus PM70-1</name>
    <dbReference type="NCBI Taxonomy" id="387631"/>
    <lineage>
        <taxon>Archaea</taxon>
        <taxon>Methanobacteriati</taxon>
        <taxon>Methanobacteriota</taxon>
        <taxon>Archaeoglobi</taxon>
        <taxon>Archaeoglobales</taxon>
        <taxon>Archaeoglobaceae</taxon>
        <taxon>Archaeoglobus</taxon>
    </lineage>
</organism>
<evidence type="ECO:0000256" key="4">
    <source>
        <dbReference type="ARBA" id="ARBA00022989"/>
    </source>
</evidence>
<evidence type="ECO:0000256" key="5">
    <source>
        <dbReference type="ARBA" id="ARBA00023002"/>
    </source>
</evidence>
<feature type="transmembrane region" description="Helical" evidence="7">
    <location>
        <begin position="571"/>
        <end position="591"/>
    </location>
</feature>
<dbReference type="InterPro" id="IPR001750">
    <property type="entry name" value="ND/Mrp_TM"/>
</dbReference>
<keyword evidence="10" id="KW-1185">Reference proteome</keyword>
<protein>
    <submittedName>
        <fullName evidence="9">Multisubunit sodium/proton antiporter, MrpD subunit</fullName>
    </submittedName>
</protein>